<feature type="chain" id="PRO_5004578948" description="EF-hand domain-containing protein" evidence="2">
    <location>
        <begin position="25"/>
        <end position="153"/>
    </location>
</feature>
<evidence type="ECO:0000259" key="3">
    <source>
        <dbReference type="PROSITE" id="PS50222"/>
    </source>
</evidence>
<dbReference type="PATRIC" id="fig|1346791.3.peg.2450"/>
<reference evidence="4 5" key="1">
    <citation type="journal article" date="2013" name="Genome Announc.">
        <title>Draft Genome Sequence of Sphingobium ummariense Strain RL-3, a Hexachlorocyclohexane-Degrading Bacterium.</title>
        <authorList>
            <person name="Kohli P."/>
            <person name="Dua A."/>
            <person name="Sangwan N."/>
            <person name="Oldach P."/>
            <person name="Khurana J.P."/>
            <person name="Lal R."/>
        </authorList>
    </citation>
    <scope>NUCLEOTIDE SEQUENCE [LARGE SCALE GENOMIC DNA]</scope>
    <source>
        <strain evidence="4 5">RL-3</strain>
    </source>
</reference>
<dbReference type="Proteomes" id="UP000015523">
    <property type="component" value="Unassembled WGS sequence"/>
</dbReference>
<dbReference type="Gene3D" id="1.10.238.10">
    <property type="entry name" value="EF-hand"/>
    <property type="match status" value="1"/>
</dbReference>
<dbReference type="PROSITE" id="PS00018">
    <property type="entry name" value="EF_HAND_1"/>
    <property type="match status" value="1"/>
</dbReference>
<evidence type="ECO:0000256" key="2">
    <source>
        <dbReference type="SAM" id="SignalP"/>
    </source>
</evidence>
<evidence type="ECO:0000313" key="4">
    <source>
        <dbReference type="EMBL" id="EQB31833.1"/>
    </source>
</evidence>
<organism evidence="4 5">
    <name type="scientific">Sphingobium ummariense RL-3</name>
    <dbReference type="NCBI Taxonomy" id="1346791"/>
    <lineage>
        <taxon>Bacteria</taxon>
        <taxon>Pseudomonadati</taxon>
        <taxon>Pseudomonadota</taxon>
        <taxon>Alphaproteobacteria</taxon>
        <taxon>Sphingomonadales</taxon>
        <taxon>Sphingomonadaceae</taxon>
        <taxon>Sphingobium</taxon>
    </lineage>
</organism>
<dbReference type="InterPro" id="IPR018247">
    <property type="entry name" value="EF_Hand_1_Ca_BS"/>
</dbReference>
<dbReference type="InterPro" id="IPR002048">
    <property type="entry name" value="EF_hand_dom"/>
</dbReference>
<dbReference type="eggNOG" id="ENOG5031C02">
    <property type="taxonomic scope" value="Bacteria"/>
</dbReference>
<gene>
    <name evidence="4" type="ORF">M529_12735</name>
</gene>
<dbReference type="SMART" id="SM00054">
    <property type="entry name" value="EFh"/>
    <property type="match status" value="2"/>
</dbReference>
<name>T0KEJ7_9SPHN</name>
<accession>T0KEJ7</accession>
<sequence length="153" mass="15735">MREIMMFRTFLFSAALAVGAPAVAQDSMPAQGATPASPVPAAPQPPQSAMPATPAEPAAPQAATPSNPANAVASIVDSEFPAYDANGDGQLDQAEFARWMVALKDQEMKATGKTLPPDQVSTWAQGAFTTADADKSTSVSKPELIRYLSGGAG</sequence>
<dbReference type="GO" id="GO:0005509">
    <property type="term" value="F:calcium ion binding"/>
    <property type="evidence" value="ECO:0007669"/>
    <property type="project" value="InterPro"/>
</dbReference>
<feature type="compositionally biased region" description="Pro residues" evidence="1">
    <location>
        <begin position="37"/>
        <end position="48"/>
    </location>
</feature>
<dbReference type="InterPro" id="IPR011992">
    <property type="entry name" value="EF-hand-dom_pair"/>
</dbReference>
<dbReference type="EMBL" id="AUWY01000088">
    <property type="protein sequence ID" value="EQB31833.1"/>
    <property type="molecule type" value="Genomic_DNA"/>
</dbReference>
<dbReference type="PROSITE" id="PS50222">
    <property type="entry name" value="EF_HAND_2"/>
    <property type="match status" value="1"/>
</dbReference>
<proteinExistence type="predicted"/>
<feature type="region of interest" description="Disordered" evidence="1">
    <location>
        <begin position="27"/>
        <end position="69"/>
    </location>
</feature>
<comment type="caution">
    <text evidence="4">The sequence shown here is derived from an EMBL/GenBank/DDBJ whole genome shotgun (WGS) entry which is preliminary data.</text>
</comment>
<dbReference type="SUPFAM" id="SSF47473">
    <property type="entry name" value="EF-hand"/>
    <property type="match status" value="1"/>
</dbReference>
<feature type="signal peptide" evidence="2">
    <location>
        <begin position="1"/>
        <end position="24"/>
    </location>
</feature>
<keyword evidence="2" id="KW-0732">Signal</keyword>
<evidence type="ECO:0000313" key="5">
    <source>
        <dbReference type="Proteomes" id="UP000015523"/>
    </source>
</evidence>
<evidence type="ECO:0000256" key="1">
    <source>
        <dbReference type="SAM" id="MobiDB-lite"/>
    </source>
</evidence>
<feature type="compositionally biased region" description="Low complexity" evidence="1">
    <location>
        <begin position="49"/>
        <end position="65"/>
    </location>
</feature>
<keyword evidence="5" id="KW-1185">Reference proteome</keyword>
<feature type="domain" description="EF-hand" evidence="3">
    <location>
        <begin position="71"/>
        <end position="106"/>
    </location>
</feature>
<protein>
    <recommendedName>
        <fullName evidence="3">EF-hand domain-containing protein</fullName>
    </recommendedName>
</protein>
<dbReference type="AlphaFoldDB" id="T0KEJ7"/>